<organism evidence="7 8">
    <name type="scientific">Gossypium lobatum</name>
    <dbReference type="NCBI Taxonomy" id="34289"/>
    <lineage>
        <taxon>Eukaryota</taxon>
        <taxon>Viridiplantae</taxon>
        <taxon>Streptophyta</taxon>
        <taxon>Embryophyta</taxon>
        <taxon>Tracheophyta</taxon>
        <taxon>Spermatophyta</taxon>
        <taxon>Magnoliopsida</taxon>
        <taxon>eudicotyledons</taxon>
        <taxon>Gunneridae</taxon>
        <taxon>Pentapetalae</taxon>
        <taxon>rosids</taxon>
        <taxon>malvids</taxon>
        <taxon>Malvales</taxon>
        <taxon>Malvaceae</taxon>
        <taxon>Malvoideae</taxon>
        <taxon>Gossypium</taxon>
    </lineage>
</organism>
<keyword evidence="5 6" id="KW-0472">Membrane</keyword>
<evidence type="ECO:0000256" key="2">
    <source>
        <dbReference type="ARBA" id="ARBA00022448"/>
    </source>
</evidence>
<evidence type="ECO:0000256" key="3">
    <source>
        <dbReference type="ARBA" id="ARBA00022692"/>
    </source>
</evidence>
<dbReference type="PANTHER" id="PTHR31585:SF6">
    <property type="entry name" value="FOLATE-BIOPTERIN TRANSPORTER 2-RELATED"/>
    <property type="match status" value="1"/>
</dbReference>
<keyword evidence="3 6" id="KW-0812">Transmembrane</keyword>
<keyword evidence="2" id="KW-0813">Transport</keyword>
<evidence type="ECO:0000256" key="1">
    <source>
        <dbReference type="ARBA" id="ARBA00004141"/>
    </source>
</evidence>
<dbReference type="GO" id="GO:0016020">
    <property type="term" value="C:membrane"/>
    <property type="evidence" value="ECO:0007669"/>
    <property type="project" value="UniProtKB-SubCell"/>
</dbReference>
<feature type="transmembrane region" description="Helical" evidence="6">
    <location>
        <begin position="102"/>
        <end position="125"/>
    </location>
</feature>
<comment type="caution">
    <text evidence="7">The sequence shown here is derived from an EMBL/GenBank/DDBJ whole genome shotgun (WGS) entry which is preliminary data.</text>
</comment>
<comment type="subcellular location">
    <subcellularLocation>
        <location evidence="1">Membrane</location>
        <topology evidence="1">Multi-pass membrane protein</topology>
    </subcellularLocation>
</comment>
<dbReference type="Pfam" id="PF03092">
    <property type="entry name" value="BT1"/>
    <property type="match status" value="1"/>
</dbReference>
<reference evidence="7 8" key="1">
    <citation type="journal article" date="2019" name="Genome Biol. Evol.">
        <title>Insights into the evolution of the New World diploid cottons (Gossypium, subgenus Houzingenia) based on genome sequencing.</title>
        <authorList>
            <person name="Grover C.E."/>
            <person name="Arick M.A. 2nd"/>
            <person name="Thrash A."/>
            <person name="Conover J.L."/>
            <person name="Sanders W.S."/>
            <person name="Peterson D.G."/>
            <person name="Frelichowski J.E."/>
            <person name="Scheffler J.A."/>
            <person name="Scheffler B.E."/>
            <person name="Wendel J.F."/>
        </authorList>
    </citation>
    <scope>NUCLEOTIDE SEQUENCE [LARGE SCALE GENOMIC DNA]</scope>
    <source>
        <strain evidence="7">157</strain>
        <tissue evidence="7">Leaf</tissue>
    </source>
</reference>
<feature type="transmembrane region" description="Helical" evidence="6">
    <location>
        <begin position="48"/>
        <end position="67"/>
    </location>
</feature>
<feature type="non-terminal residue" evidence="7">
    <location>
        <position position="152"/>
    </location>
</feature>
<dbReference type="EMBL" id="JABEZX010000010">
    <property type="protein sequence ID" value="MBA0568399.1"/>
    <property type="molecule type" value="Genomic_DNA"/>
</dbReference>
<dbReference type="InterPro" id="IPR039309">
    <property type="entry name" value="BT1"/>
</dbReference>
<sequence>FPGFGLHAFNIIAQQTPSGICPVSIDNRKSLVRFSIGGVFVHLIGPKVFGLLTILAALVLSVRIVLFECHVPNIAYKEVVFFSSSFYVDDIEMVGRLKWMPLLMLVAKLCPLAIECTFLALLMSIDNIGLLSSSLGGGFGNRRHIFCLVDVH</sequence>
<gene>
    <name evidence="7" type="ORF">Golob_005897</name>
</gene>
<keyword evidence="8" id="KW-1185">Reference proteome</keyword>
<dbReference type="AlphaFoldDB" id="A0A7J8MUN0"/>
<keyword evidence="4 6" id="KW-1133">Transmembrane helix</keyword>
<dbReference type="Proteomes" id="UP000593572">
    <property type="component" value="Unassembled WGS sequence"/>
</dbReference>
<evidence type="ECO:0000256" key="5">
    <source>
        <dbReference type="ARBA" id="ARBA00023136"/>
    </source>
</evidence>
<name>A0A7J8MUN0_9ROSI</name>
<protein>
    <submittedName>
        <fullName evidence="7">Uncharacterized protein</fullName>
    </submittedName>
</protein>
<evidence type="ECO:0000256" key="4">
    <source>
        <dbReference type="ARBA" id="ARBA00022989"/>
    </source>
</evidence>
<evidence type="ECO:0000313" key="8">
    <source>
        <dbReference type="Proteomes" id="UP000593572"/>
    </source>
</evidence>
<evidence type="ECO:0000256" key="6">
    <source>
        <dbReference type="SAM" id="Phobius"/>
    </source>
</evidence>
<accession>A0A7J8MUN0</accession>
<dbReference type="PANTHER" id="PTHR31585">
    <property type="entry name" value="FOLATE-BIOPTERIN TRANSPORTER 1, CHLOROPLASTIC"/>
    <property type="match status" value="1"/>
</dbReference>
<evidence type="ECO:0000313" key="7">
    <source>
        <dbReference type="EMBL" id="MBA0568399.1"/>
    </source>
</evidence>
<proteinExistence type="predicted"/>